<dbReference type="EMBL" id="CACVAR010000012">
    <property type="protein sequence ID" value="CAA6798646.1"/>
    <property type="molecule type" value="Genomic_DNA"/>
</dbReference>
<dbReference type="InterPro" id="IPR051396">
    <property type="entry name" value="Bact_Antivir_Def_Nuclease"/>
</dbReference>
<gene>
    <name evidence="2" type="ORF">HELGO_WM69152</name>
</gene>
<evidence type="ECO:0000259" key="1">
    <source>
        <dbReference type="Pfam" id="PF13304"/>
    </source>
</evidence>
<protein>
    <recommendedName>
        <fullName evidence="1">ATPase AAA-type core domain-containing protein</fullName>
    </recommendedName>
</protein>
<dbReference type="Pfam" id="PF13304">
    <property type="entry name" value="AAA_21"/>
    <property type="match status" value="1"/>
</dbReference>
<organism evidence="2">
    <name type="scientific">uncultured Sulfurovum sp</name>
    <dbReference type="NCBI Taxonomy" id="269237"/>
    <lineage>
        <taxon>Bacteria</taxon>
        <taxon>Pseudomonadati</taxon>
        <taxon>Campylobacterota</taxon>
        <taxon>Epsilonproteobacteria</taxon>
        <taxon>Campylobacterales</taxon>
        <taxon>Sulfurovaceae</taxon>
        <taxon>Sulfurovum</taxon>
        <taxon>environmental samples</taxon>
    </lineage>
</organism>
<dbReference type="GO" id="GO:0005524">
    <property type="term" value="F:ATP binding"/>
    <property type="evidence" value="ECO:0007669"/>
    <property type="project" value="InterPro"/>
</dbReference>
<dbReference type="Gene3D" id="3.40.50.300">
    <property type="entry name" value="P-loop containing nucleotide triphosphate hydrolases"/>
    <property type="match status" value="1"/>
</dbReference>
<dbReference type="PANTHER" id="PTHR43581:SF4">
    <property type="entry name" value="ATP_GTP PHOSPHATASE"/>
    <property type="match status" value="1"/>
</dbReference>
<evidence type="ECO:0000313" key="2">
    <source>
        <dbReference type="EMBL" id="CAA6798646.1"/>
    </source>
</evidence>
<dbReference type="InterPro" id="IPR003959">
    <property type="entry name" value="ATPase_AAA_core"/>
</dbReference>
<name>A0A6S6RT66_9BACT</name>
<dbReference type="SUPFAM" id="SSF52540">
    <property type="entry name" value="P-loop containing nucleoside triphosphate hydrolases"/>
    <property type="match status" value="1"/>
</dbReference>
<sequence length="344" mass="39889">MVTPTVDSILSNKKGTPMNEHFIKNIEIKNFKCFDDFKAEGFGRVNLIGGKNNVGKTAFMEALFFNTTVIKFSFESLIKSLISIHVFRNYQMLYTLSDANNNAYSQLIFSFLKEYFNVSLLTNKNNLTIKLKNNEVIINIDDKIFTNNDFDSIFIETKIPLAHNFISSLFIGGEQLINLYDGVKLLRKREEINKFINKFDSDLGEYEIIDAMPVCFSKKLNTFVNLDAYGNGLKRYIAYVCAIWANQGGYIFIDEVENGIHYTNLDKLWEVLLQTSKEANCQLFITTHSKECIESYARVAKKLEDEEIAFIELGRNKNDELKAMVYPYEWFHDEIEQDHEVRGW</sequence>
<dbReference type="PANTHER" id="PTHR43581">
    <property type="entry name" value="ATP/GTP PHOSPHATASE"/>
    <property type="match status" value="1"/>
</dbReference>
<dbReference type="AlphaFoldDB" id="A0A6S6RT66"/>
<dbReference type="InterPro" id="IPR027417">
    <property type="entry name" value="P-loop_NTPase"/>
</dbReference>
<accession>A0A6S6RT66</accession>
<feature type="domain" description="ATPase AAA-type core" evidence="1">
    <location>
        <begin position="48"/>
        <end position="289"/>
    </location>
</feature>
<reference evidence="2" key="1">
    <citation type="submission" date="2020-01" db="EMBL/GenBank/DDBJ databases">
        <authorList>
            <person name="Meier V. D."/>
            <person name="Meier V D."/>
        </authorList>
    </citation>
    <scope>NUCLEOTIDE SEQUENCE</scope>
    <source>
        <strain evidence="2">HLG_WM_MAG_03</strain>
    </source>
</reference>
<dbReference type="GO" id="GO:0016887">
    <property type="term" value="F:ATP hydrolysis activity"/>
    <property type="evidence" value="ECO:0007669"/>
    <property type="project" value="InterPro"/>
</dbReference>
<proteinExistence type="predicted"/>